<organism evidence="3 4">
    <name type="scientific">Cupriavidus agavae</name>
    <dbReference type="NCBI Taxonomy" id="1001822"/>
    <lineage>
        <taxon>Bacteria</taxon>
        <taxon>Pseudomonadati</taxon>
        <taxon>Pseudomonadota</taxon>
        <taxon>Betaproteobacteria</taxon>
        <taxon>Burkholderiales</taxon>
        <taxon>Burkholderiaceae</taxon>
        <taxon>Cupriavidus</taxon>
    </lineage>
</organism>
<accession>A0A4Q7RZ83</accession>
<keyword evidence="4" id="KW-1185">Reference proteome</keyword>
<dbReference type="SFLD" id="SFLDS00019">
    <property type="entry name" value="Glutathione_Transferase_(cytos"/>
    <property type="match status" value="1"/>
</dbReference>
<dbReference type="CDD" id="cd00299">
    <property type="entry name" value="GST_C_family"/>
    <property type="match status" value="1"/>
</dbReference>
<dbReference type="Pfam" id="PF13410">
    <property type="entry name" value="GST_C_2"/>
    <property type="match status" value="1"/>
</dbReference>
<proteinExistence type="predicted"/>
<dbReference type="RefSeq" id="WP_130391405.1">
    <property type="nucleotide sequence ID" value="NZ_SGXM01000002.1"/>
</dbReference>
<protein>
    <submittedName>
        <fullName evidence="3">Glutathione S-transferase/GST-like protein</fullName>
    </submittedName>
</protein>
<dbReference type="Gene3D" id="3.40.30.10">
    <property type="entry name" value="Glutaredoxin"/>
    <property type="match status" value="1"/>
</dbReference>
<dbReference type="GO" id="GO:0004364">
    <property type="term" value="F:glutathione transferase activity"/>
    <property type="evidence" value="ECO:0007669"/>
    <property type="project" value="TreeGrafter"/>
</dbReference>
<reference evidence="3 4" key="1">
    <citation type="journal article" date="2015" name="Stand. Genomic Sci.">
        <title>Genomic Encyclopedia of Bacterial and Archaeal Type Strains, Phase III: the genomes of soil and plant-associated and newly described type strains.</title>
        <authorList>
            <person name="Whitman W.B."/>
            <person name="Woyke T."/>
            <person name="Klenk H.P."/>
            <person name="Zhou Y."/>
            <person name="Lilburn T.G."/>
            <person name="Beck B.J."/>
            <person name="De Vos P."/>
            <person name="Vandamme P."/>
            <person name="Eisen J.A."/>
            <person name="Garrity G."/>
            <person name="Hugenholtz P."/>
            <person name="Kyrpides N.C."/>
        </authorList>
    </citation>
    <scope>NUCLEOTIDE SEQUENCE [LARGE SCALE GENOMIC DNA]</scope>
    <source>
        <strain evidence="3 4">ASC-9842</strain>
    </source>
</reference>
<dbReference type="Gene3D" id="1.20.1050.10">
    <property type="match status" value="1"/>
</dbReference>
<dbReference type="SFLD" id="SFLDG00358">
    <property type="entry name" value="Main_(cytGST)"/>
    <property type="match status" value="1"/>
</dbReference>
<evidence type="ECO:0000259" key="1">
    <source>
        <dbReference type="PROSITE" id="PS50404"/>
    </source>
</evidence>
<evidence type="ECO:0000313" key="4">
    <source>
        <dbReference type="Proteomes" id="UP000291078"/>
    </source>
</evidence>
<dbReference type="AlphaFoldDB" id="A0A4Q7RZ83"/>
<dbReference type="GO" id="GO:0006559">
    <property type="term" value="P:L-phenylalanine catabolic process"/>
    <property type="evidence" value="ECO:0007669"/>
    <property type="project" value="TreeGrafter"/>
</dbReference>
<dbReference type="SUPFAM" id="SSF47616">
    <property type="entry name" value="GST C-terminal domain-like"/>
    <property type="match status" value="1"/>
</dbReference>
<feature type="domain" description="GST N-terminal" evidence="1">
    <location>
        <begin position="1"/>
        <end position="81"/>
    </location>
</feature>
<dbReference type="PANTHER" id="PTHR42673">
    <property type="entry name" value="MALEYLACETOACETATE ISOMERASE"/>
    <property type="match status" value="1"/>
</dbReference>
<dbReference type="Pfam" id="PF13409">
    <property type="entry name" value="GST_N_2"/>
    <property type="match status" value="1"/>
</dbReference>
<dbReference type="InterPro" id="IPR040079">
    <property type="entry name" value="Glutathione_S-Trfase"/>
</dbReference>
<dbReference type="GO" id="GO:0016034">
    <property type="term" value="F:maleylacetoacetate isomerase activity"/>
    <property type="evidence" value="ECO:0007669"/>
    <property type="project" value="TreeGrafter"/>
</dbReference>
<dbReference type="OrthoDB" id="9797500at2"/>
<comment type="caution">
    <text evidence="3">The sequence shown here is derived from an EMBL/GenBank/DDBJ whole genome shotgun (WGS) entry which is preliminary data.</text>
</comment>
<feature type="domain" description="GST C-terminal" evidence="2">
    <location>
        <begin position="86"/>
        <end position="244"/>
    </location>
</feature>
<dbReference type="EMBL" id="SGXM01000002">
    <property type="protein sequence ID" value="RZT39211.1"/>
    <property type="molecule type" value="Genomic_DNA"/>
</dbReference>
<dbReference type="PROSITE" id="PS50404">
    <property type="entry name" value="GST_NTER"/>
    <property type="match status" value="1"/>
</dbReference>
<dbReference type="GO" id="GO:0006749">
    <property type="term" value="P:glutathione metabolic process"/>
    <property type="evidence" value="ECO:0007669"/>
    <property type="project" value="TreeGrafter"/>
</dbReference>
<dbReference type="PROSITE" id="PS50405">
    <property type="entry name" value="GST_CTER"/>
    <property type="match status" value="1"/>
</dbReference>
<sequence length="253" mass="28748">MVELYHFWSSICSVRVRMALEEKKVPWTSRYVDLFKFDQLRPEYLAINPEGVVPTLVHDGEIIRDSNVINEYIETAFPGIALMPEDPLKAARVRGFVKDCEDGFEAIVKLTMVKYILPKLRNRWGDEALREQAARRPSKFLQDLHSRAVRGEIGETELAASRARIETFLDQLEQRLVPGQWLVGEFSLADICAAPFMFRLSALGQDGFWSAAKRPRVHAWYAALSARPSFKIATSWPDESGGGYEEVGLSAQR</sequence>
<dbReference type="InterPro" id="IPR036249">
    <property type="entry name" value="Thioredoxin-like_sf"/>
</dbReference>
<evidence type="ECO:0000313" key="3">
    <source>
        <dbReference type="EMBL" id="RZT39211.1"/>
    </source>
</evidence>
<keyword evidence="3" id="KW-0808">Transferase</keyword>
<gene>
    <name evidence="3" type="ORF">EV147_2406</name>
</gene>
<name>A0A4Q7RZ83_9BURK</name>
<dbReference type="Proteomes" id="UP000291078">
    <property type="component" value="Unassembled WGS sequence"/>
</dbReference>
<dbReference type="SUPFAM" id="SSF52833">
    <property type="entry name" value="Thioredoxin-like"/>
    <property type="match status" value="1"/>
</dbReference>
<dbReference type="InterPro" id="IPR010987">
    <property type="entry name" value="Glutathione-S-Trfase_C-like"/>
</dbReference>
<dbReference type="InterPro" id="IPR036282">
    <property type="entry name" value="Glutathione-S-Trfase_C_sf"/>
</dbReference>
<dbReference type="InterPro" id="IPR004045">
    <property type="entry name" value="Glutathione_S-Trfase_N"/>
</dbReference>
<evidence type="ECO:0000259" key="2">
    <source>
        <dbReference type="PROSITE" id="PS50405"/>
    </source>
</evidence>
<dbReference type="PANTHER" id="PTHR42673:SF4">
    <property type="entry name" value="MALEYLACETOACETATE ISOMERASE"/>
    <property type="match status" value="1"/>
</dbReference>